<dbReference type="Gene3D" id="1.10.238.10">
    <property type="entry name" value="EF-hand"/>
    <property type="match status" value="1"/>
</dbReference>
<evidence type="ECO:0000313" key="5">
    <source>
        <dbReference type="Proteomes" id="UP000075920"/>
    </source>
</evidence>
<reference evidence="4" key="2">
    <citation type="submission" date="2020-05" db="UniProtKB">
        <authorList>
            <consortium name="EnsemblMetazoa"/>
        </authorList>
    </citation>
    <scope>IDENTIFICATION</scope>
    <source>
        <strain evidence="4">MINIMUS1</strain>
    </source>
</reference>
<dbReference type="VEuPathDB" id="VectorBase:AMIN000079"/>
<sequence>MFPCSEKDHGEGENHHEPVAYTDEQLSAIVDAVMKNMDRNNDGVVDWPEYTVKRNTLTAKSLPMGLPKVTAMRNHMTTLRYNPWLIR</sequence>
<feature type="domain" description="EF-hand" evidence="3">
    <location>
        <begin position="25"/>
        <end position="60"/>
    </location>
</feature>
<dbReference type="SUPFAM" id="SSF47473">
    <property type="entry name" value="EF-hand"/>
    <property type="match status" value="1"/>
</dbReference>
<dbReference type="PROSITE" id="PS50222">
    <property type="entry name" value="EF_HAND_2"/>
    <property type="match status" value="1"/>
</dbReference>
<dbReference type="InterPro" id="IPR002048">
    <property type="entry name" value="EF_hand_dom"/>
</dbReference>
<feature type="compositionally biased region" description="Basic and acidic residues" evidence="2">
    <location>
        <begin position="1"/>
        <end position="18"/>
    </location>
</feature>
<dbReference type="EnsemblMetazoa" id="AMIN000079-RA">
    <property type="protein sequence ID" value="AMIN000079-PA"/>
    <property type="gene ID" value="AMIN000079"/>
</dbReference>
<reference evidence="5" key="1">
    <citation type="submission" date="2013-03" db="EMBL/GenBank/DDBJ databases">
        <title>The Genome Sequence of Anopheles minimus MINIMUS1.</title>
        <authorList>
            <consortium name="The Broad Institute Genomics Platform"/>
            <person name="Neafsey D.E."/>
            <person name="Walton C."/>
            <person name="Walker B."/>
            <person name="Young S.K."/>
            <person name="Zeng Q."/>
            <person name="Gargeya S."/>
            <person name="Fitzgerald M."/>
            <person name="Haas B."/>
            <person name="Abouelleil A."/>
            <person name="Allen A.W."/>
            <person name="Alvarado L."/>
            <person name="Arachchi H.M."/>
            <person name="Berlin A.M."/>
            <person name="Chapman S.B."/>
            <person name="Gainer-Dewar J."/>
            <person name="Goldberg J."/>
            <person name="Griggs A."/>
            <person name="Gujja S."/>
            <person name="Hansen M."/>
            <person name="Howarth C."/>
            <person name="Imamovic A."/>
            <person name="Ireland A."/>
            <person name="Larimer J."/>
            <person name="McCowan C."/>
            <person name="Murphy C."/>
            <person name="Pearson M."/>
            <person name="Poon T.W."/>
            <person name="Priest M."/>
            <person name="Roberts A."/>
            <person name="Saif S."/>
            <person name="Shea T."/>
            <person name="Sisk P."/>
            <person name="Sykes S."/>
            <person name="Wortman J."/>
            <person name="Nusbaum C."/>
            <person name="Birren B."/>
        </authorList>
    </citation>
    <scope>NUCLEOTIDE SEQUENCE [LARGE SCALE GENOMIC DNA]</scope>
    <source>
        <strain evidence="5">MINIMUS1</strain>
    </source>
</reference>
<evidence type="ECO:0000313" key="4">
    <source>
        <dbReference type="EnsemblMetazoa" id="AMIN000079-PA"/>
    </source>
</evidence>
<dbReference type="AlphaFoldDB" id="A0A182VPV0"/>
<keyword evidence="1" id="KW-0106">Calcium</keyword>
<evidence type="ECO:0000256" key="1">
    <source>
        <dbReference type="ARBA" id="ARBA00022837"/>
    </source>
</evidence>
<feature type="region of interest" description="Disordered" evidence="2">
    <location>
        <begin position="1"/>
        <end position="21"/>
    </location>
</feature>
<protein>
    <recommendedName>
        <fullName evidence="3">EF-hand domain-containing protein</fullName>
    </recommendedName>
</protein>
<keyword evidence="5" id="KW-1185">Reference proteome</keyword>
<dbReference type="Proteomes" id="UP000075920">
    <property type="component" value="Unassembled WGS sequence"/>
</dbReference>
<dbReference type="PROSITE" id="PS00018">
    <property type="entry name" value="EF_HAND_1"/>
    <property type="match status" value="1"/>
</dbReference>
<evidence type="ECO:0000259" key="3">
    <source>
        <dbReference type="PROSITE" id="PS50222"/>
    </source>
</evidence>
<organism evidence="4 5">
    <name type="scientific">Anopheles minimus</name>
    <dbReference type="NCBI Taxonomy" id="112268"/>
    <lineage>
        <taxon>Eukaryota</taxon>
        <taxon>Metazoa</taxon>
        <taxon>Ecdysozoa</taxon>
        <taxon>Arthropoda</taxon>
        <taxon>Hexapoda</taxon>
        <taxon>Insecta</taxon>
        <taxon>Pterygota</taxon>
        <taxon>Neoptera</taxon>
        <taxon>Endopterygota</taxon>
        <taxon>Diptera</taxon>
        <taxon>Nematocera</taxon>
        <taxon>Culicoidea</taxon>
        <taxon>Culicidae</taxon>
        <taxon>Anophelinae</taxon>
        <taxon>Anopheles</taxon>
    </lineage>
</organism>
<name>A0A182VPV0_9DIPT</name>
<accession>A0A182VPV0</accession>
<dbReference type="InterPro" id="IPR018247">
    <property type="entry name" value="EF_Hand_1_Ca_BS"/>
</dbReference>
<dbReference type="InterPro" id="IPR011992">
    <property type="entry name" value="EF-hand-dom_pair"/>
</dbReference>
<dbReference type="GO" id="GO:0005509">
    <property type="term" value="F:calcium ion binding"/>
    <property type="evidence" value="ECO:0007669"/>
    <property type="project" value="InterPro"/>
</dbReference>
<proteinExistence type="predicted"/>
<evidence type="ECO:0000256" key="2">
    <source>
        <dbReference type="SAM" id="MobiDB-lite"/>
    </source>
</evidence>